<dbReference type="EMBL" id="AUZM01000064">
    <property type="protein sequence ID" value="ERT05223.1"/>
    <property type="molecule type" value="Genomic_DNA"/>
</dbReference>
<dbReference type="PANTHER" id="PTHR23132">
    <property type="entry name" value="D-ALANINE--D-ALANINE LIGASE"/>
    <property type="match status" value="1"/>
</dbReference>
<dbReference type="Pfam" id="PF07478">
    <property type="entry name" value="Dala_Dala_lig_C"/>
    <property type="match status" value="1"/>
</dbReference>
<gene>
    <name evidence="5" type="ORF">M595_4837</name>
</gene>
<evidence type="ECO:0000313" key="5">
    <source>
        <dbReference type="EMBL" id="ERT05223.1"/>
    </source>
</evidence>
<dbReference type="PROSITE" id="PS50975">
    <property type="entry name" value="ATP_GRASP"/>
    <property type="match status" value="1"/>
</dbReference>
<dbReference type="GO" id="GO:0008716">
    <property type="term" value="F:D-alanine-D-alanine ligase activity"/>
    <property type="evidence" value="ECO:0007669"/>
    <property type="project" value="InterPro"/>
</dbReference>
<keyword evidence="2 5" id="KW-0436">Ligase</keyword>
<dbReference type="AlphaFoldDB" id="U7QBL4"/>
<keyword evidence="6" id="KW-1185">Reference proteome</keyword>
<proteinExistence type="inferred from homology"/>
<dbReference type="GO" id="GO:0005524">
    <property type="term" value="F:ATP binding"/>
    <property type="evidence" value="ECO:0007669"/>
    <property type="project" value="UniProtKB-UniRule"/>
</dbReference>
<dbReference type="PANTHER" id="PTHR23132:SF23">
    <property type="entry name" value="D-ALANINE--D-ALANINE LIGASE B"/>
    <property type="match status" value="1"/>
</dbReference>
<dbReference type="Gene3D" id="3.40.50.20">
    <property type="match status" value="1"/>
</dbReference>
<comment type="caution">
    <text evidence="5">The sequence shown here is derived from an EMBL/GenBank/DDBJ whole genome shotgun (WGS) entry which is preliminary data.</text>
</comment>
<dbReference type="InterPro" id="IPR011095">
    <property type="entry name" value="Dala_Dala_lig_C"/>
</dbReference>
<accession>U7QBL4</accession>
<evidence type="ECO:0000256" key="3">
    <source>
        <dbReference type="PROSITE-ProRule" id="PRU00409"/>
    </source>
</evidence>
<evidence type="ECO:0000256" key="2">
    <source>
        <dbReference type="ARBA" id="ARBA00022598"/>
    </source>
</evidence>
<name>U7QBL4_9CYAN</name>
<organism evidence="5 6">
    <name type="scientific">Lyngbya aestuarii BL J</name>
    <dbReference type="NCBI Taxonomy" id="1348334"/>
    <lineage>
        <taxon>Bacteria</taxon>
        <taxon>Bacillati</taxon>
        <taxon>Cyanobacteriota</taxon>
        <taxon>Cyanophyceae</taxon>
        <taxon>Oscillatoriophycideae</taxon>
        <taxon>Oscillatoriales</taxon>
        <taxon>Microcoleaceae</taxon>
        <taxon>Lyngbya</taxon>
    </lineage>
</organism>
<keyword evidence="3" id="KW-0547">Nucleotide-binding</keyword>
<evidence type="ECO:0000259" key="4">
    <source>
        <dbReference type="PROSITE" id="PS50975"/>
    </source>
</evidence>
<dbReference type="OrthoDB" id="9813261at2"/>
<dbReference type="Proteomes" id="UP000017127">
    <property type="component" value="Unassembled WGS sequence"/>
</dbReference>
<feature type="domain" description="ATP-grasp" evidence="4">
    <location>
        <begin position="135"/>
        <end position="344"/>
    </location>
</feature>
<dbReference type="InterPro" id="IPR011761">
    <property type="entry name" value="ATP-grasp"/>
</dbReference>
<dbReference type="Gene3D" id="3.30.1490.20">
    <property type="entry name" value="ATP-grasp fold, A domain"/>
    <property type="match status" value="1"/>
</dbReference>
<dbReference type="GO" id="GO:0046872">
    <property type="term" value="F:metal ion binding"/>
    <property type="evidence" value="ECO:0007669"/>
    <property type="project" value="InterPro"/>
</dbReference>
<dbReference type="Gene3D" id="3.30.470.20">
    <property type="entry name" value="ATP-grasp fold, B domain"/>
    <property type="match status" value="1"/>
</dbReference>
<dbReference type="SUPFAM" id="SSF56059">
    <property type="entry name" value="Glutathione synthetase ATP-binding domain-like"/>
    <property type="match status" value="1"/>
</dbReference>
<evidence type="ECO:0000313" key="6">
    <source>
        <dbReference type="Proteomes" id="UP000017127"/>
    </source>
</evidence>
<evidence type="ECO:0000256" key="1">
    <source>
        <dbReference type="ARBA" id="ARBA00010871"/>
    </source>
</evidence>
<dbReference type="RefSeq" id="WP_023068556.1">
    <property type="nucleotide sequence ID" value="NZ_AUZM01000064.1"/>
</dbReference>
<comment type="similarity">
    <text evidence="1">Belongs to the D-alanine--D-alanine ligase family.</text>
</comment>
<sequence>MKLETIRQTQSLSSDTIPTLRVLHLAGSCVSDFYYNLSIVYAKEVVQPVGVSSYYAVIHPNGYWQLGTSLDTLSEKMSLQEMMIQLPEIDVVVPHLFCFPGMTSFRAFFEDILGLSVVGSPSHCTALATNKAQTRSVVAASGVRVAQAQQLRVGDTLTMQPPFIVKPNSEDNSLGVTLVQNRDQITEALRIGFELDETLLVEDYIPGREIRVAVVERSGKLCVLPMIEYLFTEEHPIRTVQDKLQLQSDGMPEKQPEKPVAKPVCPANVAPELFEKLASAAKRSHIALGCRDYSLYDFRVHAETNEPYLLEAGLFWSFGKISMISRMLIADGQNLDDVALELWRSAAGRTRVACRSLFKYTKADQVL</sequence>
<dbReference type="InterPro" id="IPR013815">
    <property type="entry name" value="ATP_grasp_subdomain_1"/>
</dbReference>
<reference evidence="5 6" key="1">
    <citation type="journal article" date="2013" name="Front. Microbiol.">
        <title>Comparative genomic analyses of the cyanobacterium, Lyngbya aestuarii BL J, a powerful hydrogen producer.</title>
        <authorList>
            <person name="Kothari A."/>
            <person name="Vaughn M."/>
            <person name="Garcia-Pichel F."/>
        </authorList>
    </citation>
    <scope>NUCLEOTIDE SEQUENCE [LARGE SCALE GENOMIC DNA]</scope>
    <source>
        <strain evidence="5 6">BL J</strain>
    </source>
</reference>
<protein>
    <submittedName>
        <fullName evidence="5">D-ala D-ala ligase family protein</fullName>
    </submittedName>
</protein>
<keyword evidence="3" id="KW-0067">ATP-binding</keyword>